<feature type="region of interest" description="Disordered" evidence="1">
    <location>
        <begin position="274"/>
        <end position="311"/>
    </location>
</feature>
<reference evidence="2 3" key="1">
    <citation type="submission" date="2019-02" db="EMBL/GenBank/DDBJ databases">
        <title>Genome sequencing of the rare red list fungi Bondarzewia mesenterica.</title>
        <authorList>
            <person name="Buettner E."/>
            <person name="Kellner H."/>
        </authorList>
    </citation>
    <scope>NUCLEOTIDE SEQUENCE [LARGE SCALE GENOMIC DNA]</scope>
    <source>
        <strain evidence="2 3">DSM 108281</strain>
    </source>
</reference>
<proteinExistence type="predicted"/>
<sequence length="311" mass="33389">MILQLADLDDSVIPIEPSPETFIISTEQSNGNTAPVIIHISITIHRLQTTVASNLYRNTKLAVTSQSPFRHAMAPTSVQETAHTKSAVSEIIMPSNTNGHVHGLRPKRVAYVRLPPQEPRLPVYSESSFLPIGSDVRSHSARPPASRSATHTLTSGCASPAILSPVPVHTAGLPEWAVTATKRAKANRRKATQKEELTSSTETIRPSSNYNKRGTQSLKTSAFGTYSNPAQWIQPSMVSSIHMRNAARTVASPSPSTPSSNLLRPRHAVLGTLVASGVPRPPPSLSPCQRTFRPARQSPPLSASPGPTTHA</sequence>
<name>A0A4V3XFQ8_9AGAM</name>
<feature type="compositionally biased region" description="Polar residues" evidence="1">
    <location>
        <begin position="198"/>
        <end position="216"/>
    </location>
</feature>
<evidence type="ECO:0000313" key="2">
    <source>
        <dbReference type="EMBL" id="THH18513.1"/>
    </source>
</evidence>
<feature type="region of interest" description="Disordered" evidence="1">
    <location>
        <begin position="182"/>
        <end position="216"/>
    </location>
</feature>
<evidence type="ECO:0000256" key="1">
    <source>
        <dbReference type="SAM" id="MobiDB-lite"/>
    </source>
</evidence>
<protein>
    <submittedName>
        <fullName evidence="2">Uncharacterized protein</fullName>
    </submittedName>
</protein>
<organism evidence="2 3">
    <name type="scientific">Bondarzewia mesenterica</name>
    <dbReference type="NCBI Taxonomy" id="1095465"/>
    <lineage>
        <taxon>Eukaryota</taxon>
        <taxon>Fungi</taxon>
        <taxon>Dikarya</taxon>
        <taxon>Basidiomycota</taxon>
        <taxon>Agaricomycotina</taxon>
        <taxon>Agaricomycetes</taxon>
        <taxon>Russulales</taxon>
        <taxon>Bondarzewiaceae</taxon>
        <taxon>Bondarzewia</taxon>
    </lineage>
</organism>
<keyword evidence="3" id="KW-1185">Reference proteome</keyword>
<dbReference type="EMBL" id="SGPL01000073">
    <property type="protein sequence ID" value="THH18513.1"/>
    <property type="molecule type" value="Genomic_DNA"/>
</dbReference>
<feature type="compositionally biased region" description="Polar residues" evidence="1">
    <location>
        <begin position="299"/>
        <end position="311"/>
    </location>
</feature>
<comment type="caution">
    <text evidence="2">The sequence shown here is derived from an EMBL/GenBank/DDBJ whole genome shotgun (WGS) entry which is preliminary data.</text>
</comment>
<feature type="compositionally biased region" description="Basic residues" evidence="1">
    <location>
        <begin position="182"/>
        <end position="191"/>
    </location>
</feature>
<evidence type="ECO:0000313" key="3">
    <source>
        <dbReference type="Proteomes" id="UP000310158"/>
    </source>
</evidence>
<accession>A0A4V3XFQ8</accession>
<dbReference type="Proteomes" id="UP000310158">
    <property type="component" value="Unassembled WGS sequence"/>
</dbReference>
<dbReference type="AlphaFoldDB" id="A0A4V3XFQ8"/>
<gene>
    <name evidence="2" type="ORF">EW146_g2490</name>
</gene>